<dbReference type="RefSeq" id="WP_174880436.1">
    <property type="nucleotide sequence ID" value="NZ_CADEPK010000185.1"/>
</dbReference>
<dbReference type="Proteomes" id="UP001232245">
    <property type="component" value="Unassembled WGS sequence"/>
</dbReference>
<accession>A0ABT9YX35</accession>
<gene>
    <name evidence="1" type="ORF">J2S02_000890</name>
</gene>
<organism evidence="1 2">
    <name type="scientific">Metabacillus niabensis</name>
    <dbReference type="NCBI Taxonomy" id="324854"/>
    <lineage>
        <taxon>Bacteria</taxon>
        <taxon>Bacillati</taxon>
        <taxon>Bacillota</taxon>
        <taxon>Bacilli</taxon>
        <taxon>Bacillales</taxon>
        <taxon>Bacillaceae</taxon>
        <taxon>Metabacillus</taxon>
    </lineage>
</organism>
<evidence type="ECO:0000313" key="1">
    <source>
        <dbReference type="EMBL" id="MDQ0224561.1"/>
    </source>
</evidence>
<dbReference type="EMBL" id="JAUSTZ010000002">
    <property type="protein sequence ID" value="MDQ0224561.1"/>
    <property type="molecule type" value="Genomic_DNA"/>
</dbReference>
<name>A0ABT9YX35_9BACI</name>
<proteinExistence type="predicted"/>
<reference evidence="1 2" key="1">
    <citation type="submission" date="2023-07" db="EMBL/GenBank/DDBJ databases">
        <title>Genomic Encyclopedia of Type Strains, Phase IV (KMG-IV): sequencing the most valuable type-strain genomes for metagenomic binning, comparative biology and taxonomic classification.</title>
        <authorList>
            <person name="Goeker M."/>
        </authorList>
    </citation>
    <scope>NUCLEOTIDE SEQUENCE [LARGE SCALE GENOMIC DNA]</scope>
    <source>
        <strain evidence="1 2">DSM 17723</strain>
    </source>
</reference>
<comment type="caution">
    <text evidence="1">The sequence shown here is derived from an EMBL/GenBank/DDBJ whole genome shotgun (WGS) entry which is preliminary data.</text>
</comment>
<sequence length="210" mass="24831">MGNIIDFEAIRKEKEEQLLTLTLEHASQLQNYINKNVNIREMVKAKHIFNAKVERNRSVPFSSLEDLLFQDWLKHDYLTIRGTTIYQEFIHQFSKANGIHPLQQVLHALFMASVLEPFKVIKFEEHHIYAEKILTGEQAFIYVTSPLEITTNKIVFFRSIPIFTQLLCISDLFAVDEEKMNKFFLDFHKSQDSWRTFLKKNAIKYVWSCP</sequence>
<evidence type="ECO:0000313" key="2">
    <source>
        <dbReference type="Proteomes" id="UP001232245"/>
    </source>
</evidence>
<protein>
    <submittedName>
        <fullName evidence="1">Uncharacterized protein</fullName>
    </submittedName>
</protein>
<keyword evidence="2" id="KW-1185">Reference proteome</keyword>